<accession>A0A1Y0IFN2</accession>
<name>A0A1Y0IFN2_9GAMM</name>
<proteinExistence type="predicted"/>
<dbReference type="KEGG" id="ome:OLMES_4621"/>
<dbReference type="Proteomes" id="UP000196027">
    <property type="component" value="Chromosome"/>
</dbReference>
<gene>
    <name evidence="1" type="ORF">OLMES_4621</name>
</gene>
<dbReference type="EMBL" id="CP021425">
    <property type="protein sequence ID" value="ARU58616.1"/>
    <property type="molecule type" value="Genomic_DNA"/>
</dbReference>
<keyword evidence="2" id="KW-1185">Reference proteome</keyword>
<evidence type="ECO:0000313" key="1">
    <source>
        <dbReference type="EMBL" id="ARU58616.1"/>
    </source>
</evidence>
<dbReference type="RefSeq" id="WP_087463375.1">
    <property type="nucleotide sequence ID" value="NZ_CP021425.1"/>
</dbReference>
<dbReference type="AlphaFoldDB" id="A0A1Y0IFN2"/>
<reference evidence="1 2" key="1">
    <citation type="submission" date="2017-05" db="EMBL/GenBank/DDBJ databases">
        <title>Genomic insights into alkan degradation activity of Oleiphilus messinensis.</title>
        <authorList>
            <person name="Kozyavkin S.A."/>
            <person name="Slesarev A.I."/>
            <person name="Golyshin P.N."/>
            <person name="Korzhenkov A."/>
            <person name="Golyshina O.N."/>
            <person name="Toshchakov S.V."/>
        </authorList>
    </citation>
    <scope>NUCLEOTIDE SEQUENCE [LARGE SCALE GENOMIC DNA]</scope>
    <source>
        <strain evidence="1 2">ME102</strain>
    </source>
</reference>
<dbReference type="OrthoDB" id="9794662at2"/>
<evidence type="ECO:0000313" key="2">
    <source>
        <dbReference type="Proteomes" id="UP000196027"/>
    </source>
</evidence>
<organism evidence="1 2">
    <name type="scientific">Oleiphilus messinensis</name>
    <dbReference type="NCBI Taxonomy" id="141451"/>
    <lineage>
        <taxon>Bacteria</taxon>
        <taxon>Pseudomonadati</taxon>
        <taxon>Pseudomonadota</taxon>
        <taxon>Gammaproteobacteria</taxon>
        <taxon>Oceanospirillales</taxon>
        <taxon>Oleiphilaceae</taxon>
        <taxon>Oleiphilus</taxon>
    </lineage>
</organism>
<sequence>MALTREFKDTVMELCKDPEYRKGLLLEALESYLEGDIVVGNSLLRDYLNGTQAFGEVAKDLQMQEAGLRRMVSANGNATAKNLFRLFKICQDREGIHSADEFLSHVA</sequence>
<protein>
    <submittedName>
        <fullName evidence="1">Transcriptional regulator</fullName>
    </submittedName>
</protein>